<evidence type="ECO:0000256" key="8">
    <source>
        <dbReference type="SAM" id="MobiDB-lite"/>
    </source>
</evidence>
<dbReference type="OrthoDB" id="421327at2759"/>
<dbReference type="PANTHER" id="PTHR13184:SF5">
    <property type="entry name" value="METHYLTRANSFERASE-LIKE PROTEIN 17, MITOCHONDRIAL"/>
    <property type="match status" value="1"/>
</dbReference>
<feature type="compositionally biased region" description="Low complexity" evidence="8">
    <location>
        <begin position="182"/>
        <end position="193"/>
    </location>
</feature>
<evidence type="ECO:0000256" key="7">
    <source>
        <dbReference type="ARBA" id="ARBA00045681"/>
    </source>
</evidence>
<protein>
    <submittedName>
        <fullName evidence="9">Small ribosomal subunit Rsm22</fullName>
    </submittedName>
</protein>
<feature type="region of interest" description="Disordered" evidence="8">
    <location>
        <begin position="783"/>
        <end position="819"/>
    </location>
</feature>
<dbReference type="GO" id="GO:0003735">
    <property type="term" value="F:structural constituent of ribosome"/>
    <property type="evidence" value="ECO:0007669"/>
    <property type="project" value="TreeGrafter"/>
</dbReference>
<dbReference type="Pfam" id="PF09243">
    <property type="entry name" value="Rsm22"/>
    <property type="match status" value="2"/>
</dbReference>
<evidence type="ECO:0000256" key="4">
    <source>
        <dbReference type="ARBA" id="ARBA00023004"/>
    </source>
</evidence>
<dbReference type="AlphaFoldDB" id="A0A5N5QTG4"/>
<feature type="compositionally biased region" description="Basic and acidic residues" evidence="8">
    <location>
        <begin position="783"/>
        <end position="794"/>
    </location>
</feature>
<sequence length="850" mass="94238">MSFRATLARLGRNAIHTPYTPNLPLQLDPSLTQLLHDTDLSLLRKFRHGSKHYVERPELHVEEGGALSNDPPEIEGYGAVERNYDAEETETWNGHREERRSPAAIYGTKHVGMIVLPWELEHAVGRVIEGSDKHQLRSDAKRLFYYPTPSTQPASSSSWPSRNMTHRPDDSRSNRQPEWQLSSTASSLSFSSSDNYNTRRLAPREGLAFITIAISAHYAATANVFREISRRMAGPGTGQDRIETVVDFGGKSGQALWAALMSFRESIPPPEAKEQVSEVLDENANPTSWTPVSASPHHPRVGPSETLSPPMYPSPAAILEKLKSGDASAPAHDQTWTASTVKKYILLDSRRGLTELARRLVKGTDIGACEIFYQDYWRKNTRPPIPERSLAICAFTLSELTSRTSRKRMVTEMWESGAEWMVIIDHGTAAGFDIVARARELLLELGRKELAQVGEPDANSREGGSHVVAPCPHSHACPLHGSPHNRDVCHFIQRVQTPPFLRHTKHSGEGHEDVAYSYVVIRRGKASITAAQWPTQPDQPYLGPLLAHILHKQDPITHHTEQYGSSVATGLVGPVGREEAAKARLDEENNTGKRKRAARRGKDGYGRHVLEAGADGVWSGMGGNAMDHVESTEPAAPIHTPNQARPSEPNGVGSASEEDTLRGAIGTWPRIVYPPMKRSGHVILDTCTNQGSIARITIPKSQGKQAYYDARKANWGDAFPHPPRIKPLIRTRGIRRLGPVDTLASADELNVESSSPELDSMENQGREYTPDENRINVFETESDVRIGRHREKEKSKRKGLREARRRGAHAASSHSGLDMEDWIESEARVLATQIQAELQQQLVKSERTGS</sequence>
<dbReference type="PANTHER" id="PTHR13184">
    <property type="entry name" value="37S RIBOSOMAL PROTEIN S22"/>
    <property type="match status" value="1"/>
</dbReference>
<dbReference type="GO" id="GO:0005763">
    <property type="term" value="C:mitochondrial small ribosomal subunit"/>
    <property type="evidence" value="ECO:0007669"/>
    <property type="project" value="TreeGrafter"/>
</dbReference>
<comment type="subcellular location">
    <subcellularLocation>
        <location evidence="1">Mitochondrion</location>
    </subcellularLocation>
</comment>
<feature type="region of interest" description="Disordered" evidence="8">
    <location>
        <begin position="749"/>
        <end position="769"/>
    </location>
</feature>
<feature type="compositionally biased region" description="Polar residues" evidence="8">
    <location>
        <begin position="751"/>
        <end position="763"/>
    </location>
</feature>
<dbReference type="GO" id="GO:0051536">
    <property type="term" value="F:iron-sulfur cluster binding"/>
    <property type="evidence" value="ECO:0007669"/>
    <property type="project" value="UniProtKB-KW"/>
</dbReference>
<evidence type="ECO:0000256" key="3">
    <source>
        <dbReference type="ARBA" id="ARBA00022946"/>
    </source>
</evidence>
<dbReference type="GO" id="GO:0006412">
    <property type="term" value="P:translation"/>
    <property type="evidence" value="ECO:0007669"/>
    <property type="project" value="InterPro"/>
</dbReference>
<reference evidence="9 10" key="1">
    <citation type="journal article" date="2019" name="Fungal Biol. Biotechnol.">
        <title>Draft genome sequence of fastidious pathogen Ceratobasidium theobromae, which causes vascular-streak dieback in Theobroma cacao.</title>
        <authorList>
            <person name="Ali S.S."/>
            <person name="Asman A."/>
            <person name="Shao J."/>
            <person name="Firmansyah A.P."/>
            <person name="Susilo A.W."/>
            <person name="Rosmana A."/>
            <person name="McMahon P."/>
            <person name="Junaid M."/>
            <person name="Guest D."/>
            <person name="Kheng T.Y."/>
            <person name="Meinhardt L.W."/>
            <person name="Bailey B.A."/>
        </authorList>
    </citation>
    <scope>NUCLEOTIDE SEQUENCE [LARGE SCALE GENOMIC DNA]</scope>
    <source>
        <strain evidence="9 10">CT2</strain>
    </source>
</reference>
<gene>
    <name evidence="9" type="ORF">CTheo_1503</name>
</gene>
<name>A0A5N5QTG4_9AGAM</name>
<keyword evidence="10" id="KW-1185">Reference proteome</keyword>
<dbReference type="GO" id="GO:0008168">
    <property type="term" value="F:methyltransferase activity"/>
    <property type="evidence" value="ECO:0007669"/>
    <property type="project" value="InterPro"/>
</dbReference>
<accession>A0A5N5QTG4</accession>
<dbReference type="GO" id="GO:0046872">
    <property type="term" value="F:metal ion binding"/>
    <property type="evidence" value="ECO:0007669"/>
    <property type="project" value="UniProtKB-KW"/>
</dbReference>
<comment type="caution">
    <text evidence="9">The sequence shown here is derived from an EMBL/GenBank/DDBJ whole genome shotgun (WGS) entry which is preliminary data.</text>
</comment>
<feature type="compositionally biased region" description="Low complexity" evidence="8">
    <location>
        <begin position="147"/>
        <end position="161"/>
    </location>
</feature>
<comment type="function">
    <text evidence="7">Mitochondrial ribosome (mitoribosome) assembly factor. Binds at the interface of the head and body domains of the mitochondrial small ribosomal subunit (mt-SSU), occluding the mRNA channel and preventing compaction of the head domain towards the body. Probable inactive methyltransferase: retains the characteristic folding and ability to bind S-adenosyl-L-methionine, but it probably lost its methyltransferase activity.</text>
</comment>
<dbReference type="Proteomes" id="UP000383932">
    <property type="component" value="Unassembled WGS sequence"/>
</dbReference>
<feature type="region of interest" description="Disordered" evidence="8">
    <location>
        <begin position="583"/>
        <end position="604"/>
    </location>
</feature>
<evidence type="ECO:0000256" key="2">
    <source>
        <dbReference type="ARBA" id="ARBA00022723"/>
    </source>
</evidence>
<feature type="region of interest" description="Disordered" evidence="8">
    <location>
        <begin position="635"/>
        <end position="658"/>
    </location>
</feature>
<keyword evidence="5" id="KW-0411">Iron-sulfur</keyword>
<keyword evidence="6" id="KW-0496">Mitochondrion</keyword>
<feature type="compositionally biased region" description="Basic residues" evidence="8">
    <location>
        <begin position="795"/>
        <end position="808"/>
    </location>
</feature>
<evidence type="ECO:0000256" key="6">
    <source>
        <dbReference type="ARBA" id="ARBA00023128"/>
    </source>
</evidence>
<evidence type="ECO:0000256" key="1">
    <source>
        <dbReference type="ARBA" id="ARBA00004173"/>
    </source>
</evidence>
<feature type="compositionally biased region" description="Polar residues" evidence="8">
    <location>
        <begin position="284"/>
        <end position="293"/>
    </location>
</feature>
<proteinExistence type="predicted"/>
<evidence type="ECO:0000313" key="9">
    <source>
        <dbReference type="EMBL" id="KAB5595042.1"/>
    </source>
</evidence>
<feature type="region of interest" description="Disordered" evidence="8">
    <location>
        <begin position="146"/>
        <end position="195"/>
    </location>
</feature>
<keyword evidence="4" id="KW-0408">Iron</keyword>
<keyword evidence="3" id="KW-0809">Transit peptide</keyword>
<feature type="compositionally biased region" description="Basic and acidic residues" evidence="8">
    <location>
        <begin position="166"/>
        <end position="175"/>
    </location>
</feature>
<dbReference type="InterPro" id="IPR015324">
    <property type="entry name" value="Ribosomal_Rsm22-like"/>
</dbReference>
<keyword evidence="2" id="KW-0479">Metal-binding</keyword>
<evidence type="ECO:0000256" key="5">
    <source>
        <dbReference type="ARBA" id="ARBA00023014"/>
    </source>
</evidence>
<dbReference type="InterPro" id="IPR052571">
    <property type="entry name" value="Mt_RNA_Methyltransferase"/>
</dbReference>
<organism evidence="9 10">
    <name type="scientific">Ceratobasidium theobromae</name>
    <dbReference type="NCBI Taxonomy" id="1582974"/>
    <lineage>
        <taxon>Eukaryota</taxon>
        <taxon>Fungi</taxon>
        <taxon>Dikarya</taxon>
        <taxon>Basidiomycota</taxon>
        <taxon>Agaricomycotina</taxon>
        <taxon>Agaricomycetes</taxon>
        <taxon>Cantharellales</taxon>
        <taxon>Ceratobasidiaceae</taxon>
        <taxon>Ceratobasidium</taxon>
    </lineage>
</organism>
<dbReference type="EMBL" id="SSOP01000013">
    <property type="protein sequence ID" value="KAB5595042.1"/>
    <property type="molecule type" value="Genomic_DNA"/>
</dbReference>
<feature type="region of interest" description="Disordered" evidence="8">
    <location>
        <begin position="279"/>
        <end position="313"/>
    </location>
</feature>
<evidence type="ECO:0000313" key="10">
    <source>
        <dbReference type="Proteomes" id="UP000383932"/>
    </source>
</evidence>